<dbReference type="SMART" id="SM00387">
    <property type="entry name" value="HATPase_c"/>
    <property type="match status" value="1"/>
</dbReference>
<dbReference type="CDD" id="cd00075">
    <property type="entry name" value="HATPase"/>
    <property type="match status" value="1"/>
</dbReference>
<dbReference type="Pfam" id="PF00512">
    <property type="entry name" value="HisKA"/>
    <property type="match status" value="1"/>
</dbReference>
<evidence type="ECO:0000256" key="3">
    <source>
        <dbReference type="ARBA" id="ARBA00012438"/>
    </source>
</evidence>
<dbReference type="EMBL" id="SNUZ01000015">
    <property type="protein sequence ID" value="MCL3788433.1"/>
    <property type="molecule type" value="Genomic_DNA"/>
</dbReference>
<evidence type="ECO:0000259" key="15">
    <source>
        <dbReference type="PROSITE" id="PS50109"/>
    </source>
</evidence>
<comment type="caution">
    <text evidence="17">The sequence shown here is derived from an EMBL/GenBank/DDBJ whole genome shotgun (WGS) entry which is preliminary data.</text>
</comment>
<proteinExistence type="predicted"/>
<evidence type="ECO:0000256" key="13">
    <source>
        <dbReference type="ARBA" id="ARBA00023136"/>
    </source>
</evidence>
<dbReference type="CDD" id="cd00082">
    <property type="entry name" value="HisKA"/>
    <property type="match status" value="1"/>
</dbReference>
<dbReference type="InterPro" id="IPR003661">
    <property type="entry name" value="HisK_dim/P_dom"/>
</dbReference>
<dbReference type="GO" id="GO:0016301">
    <property type="term" value="F:kinase activity"/>
    <property type="evidence" value="ECO:0007669"/>
    <property type="project" value="UniProtKB-KW"/>
</dbReference>
<feature type="transmembrane region" description="Helical" evidence="14">
    <location>
        <begin position="165"/>
        <end position="187"/>
    </location>
</feature>
<feature type="domain" description="HAMP" evidence="16">
    <location>
        <begin position="189"/>
        <end position="241"/>
    </location>
</feature>
<keyword evidence="7 14" id="KW-0812">Transmembrane</keyword>
<evidence type="ECO:0000256" key="8">
    <source>
        <dbReference type="ARBA" id="ARBA00022741"/>
    </source>
</evidence>
<protein>
    <recommendedName>
        <fullName evidence="3">histidine kinase</fullName>
        <ecNumber evidence="3">2.7.13.3</ecNumber>
    </recommendedName>
</protein>
<evidence type="ECO:0000256" key="9">
    <source>
        <dbReference type="ARBA" id="ARBA00022777"/>
    </source>
</evidence>
<dbReference type="InterPro" id="IPR003594">
    <property type="entry name" value="HATPase_dom"/>
</dbReference>
<keyword evidence="11 14" id="KW-1133">Transmembrane helix</keyword>
<evidence type="ECO:0000256" key="1">
    <source>
        <dbReference type="ARBA" id="ARBA00000085"/>
    </source>
</evidence>
<dbReference type="SUPFAM" id="SSF55874">
    <property type="entry name" value="ATPase domain of HSP90 chaperone/DNA topoisomerase II/histidine kinase"/>
    <property type="match status" value="1"/>
</dbReference>
<evidence type="ECO:0000256" key="10">
    <source>
        <dbReference type="ARBA" id="ARBA00022840"/>
    </source>
</evidence>
<dbReference type="Pfam" id="PF00672">
    <property type="entry name" value="HAMP"/>
    <property type="match status" value="1"/>
</dbReference>
<keyword evidence="12" id="KW-0902">Two-component regulatory system</keyword>
<sequence>MSVFLKIFLSVVTVTVLSFSVCGHIIIDSEFHSNLNNEFEKSKTENLSLRSALATAVYNQPHNGDISLSDLKKVTSNIKVSTSYGDLQFALRDENYELIGCSDNVVMLDEDRVMSLENESQLTTVYCDSDNYYSVTIVKTTIDGKKLFLENYAKITNVFEQKDRLYSVLQILLPSMTLVIGGMIFIFSKLITDPIKKLSSTEMEFAQGDFSKRVEIKGNDEVSKLSENFNFMADKIEDNIKELKDAVKRQEDFTGNFAHELKTPLTSIIGYSDMLRSKKLSTDEQFIYADYIFKEGKRLEALSKKLMEIMVLKLDKLDLKPVSATYLAESVEDSVKLLLDDSGITLYVNVDECIINIDFDLIKTVLINLIDNARKASQSGSSVELTGNSVYNGYMFAVKDYGVGISEEDLPRVAEEFYMVDKSRARKQGGAGMGLALCSKIVEMHGGKLTIKSKLNEGTRVEFLIKGENE</sequence>
<dbReference type="EC" id="2.7.13.3" evidence="3"/>
<dbReference type="InterPro" id="IPR003660">
    <property type="entry name" value="HAMP_dom"/>
</dbReference>
<keyword evidence="10" id="KW-0067">ATP-binding</keyword>
<dbReference type="Gene3D" id="1.10.287.130">
    <property type="match status" value="1"/>
</dbReference>
<name>A0ABT0NLC9_9FIRM</name>
<evidence type="ECO:0000256" key="2">
    <source>
        <dbReference type="ARBA" id="ARBA00004651"/>
    </source>
</evidence>
<dbReference type="Pfam" id="PF02518">
    <property type="entry name" value="HATPase_c"/>
    <property type="match status" value="1"/>
</dbReference>
<keyword evidence="13 14" id="KW-0472">Membrane</keyword>
<reference evidence="17 18" key="1">
    <citation type="submission" date="2019-03" db="EMBL/GenBank/DDBJ databases">
        <authorList>
            <person name="Molinero N."/>
            <person name="Sanchez B."/>
            <person name="Walker A."/>
            <person name="Duncan S."/>
            <person name="Delgado S."/>
            <person name="Margolles A."/>
        </authorList>
    </citation>
    <scope>NUCLEOTIDE SEQUENCE [LARGE SCALE GENOMIC DNA]</scope>
    <source>
        <strain evidence="17 18">IPLA60002</strain>
    </source>
</reference>
<dbReference type="PANTHER" id="PTHR45528">
    <property type="entry name" value="SENSOR HISTIDINE KINASE CPXA"/>
    <property type="match status" value="1"/>
</dbReference>
<dbReference type="CDD" id="cd06225">
    <property type="entry name" value="HAMP"/>
    <property type="match status" value="1"/>
</dbReference>
<keyword evidence="5" id="KW-0597">Phosphoprotein</keyword>
<evidence type="ECO:0000256" key="12">
    <source>
        <dbReference type="ARBA" id="ARBA00023012"/>
    </source>
</evidence>
<dbReference type="SUPFAM" id="SSF158472">
    <property type="entry name" value="HAMP domain-like"/>
    <property type="match status" value="1"/>
</dbReference>
<dbReference type="Proteomes" id="UP001056693">
    <property type="component" value="Unassembled WGS sequence"/>
</dbReference>
<keyword evidence="18" id="KW-1185">Reference proteome</keyword>
<dbReference type="SUPFAM" id="SSF47384">
    <property type="entry name" value="Homodimeric domain of signal transducing histidine kinase"/>
    <property type="match status" value="1"/>
</dbReference>
<dbReference type="PROSITE" id="PS50109">
    <property type="entry name" value="HIS_KIN"/>
    <property type="match status" value="1"/>
</dbReference>
<dbReference type="PANTHER" id="PTHR45528:SF1">
    <property type="entry name" value="SENSOR HISTIDINE KINASE CPXA"/>
    <property type="match status" value="1"/>
</dbReference>
<gene>
    <name evidence="17" type="ORF">E2N93_10630</name>
</gene>
<comment type="catalytic activity">
    <reaction evidence="1">
        <text>ATP + protein L-histidine = ADP + protein N-phospho-L-histidine.</text>
        <dbReference type="EC" id="2.7.13.3"/>
    </reaction>
</comment>
<dbReference type="PROSITE" id="PS50885">
    <property type="entry name" value="HAMP"/>
    <property type="match status" value="1"/>
</dbReference>
<organism evidence="17 18">
    <name type="scientific">Ruminococcus bromii</name>
    <dbReference type="NCBI Taxonomy" id="40518"/>
    <lineage>
        <taxon>Bacteria</taxon>
        <taxon>Bacillati</taxon>
        <taxon>Bacillota</taxon>
        <taxon>Clostridia</taxon>
        <taxon>Eubacteriales</taxon>
        <taxon>Oscillospiraceae</taxon>
        <taxon>Ruminococcus</taxon>
    </lineage>
</organism>
<dbReference type="SMART" id="SM00388">
    <property type="entry name" value="HisKA"/>
    <property type="match status" value="1"/>
</dbReference>
<dbReference type="PRINTS" id="PR00344">
    <property type="entry name" value="BCTRLSENSOR"/>
</dbReference>
<evidence type="ECO:0000256" key="4">
    <source>
        <dbReference type="ARBA" id="ARBA00022475"/>
    </source>
</evidence>
<dbReference type="InterPro" id="IPR004358">
    <property type="entry name" value="Sig_transdc_His_kin-like_C"/>
</dbReference>
<evidence type="ECO:0000256" key="5">
    <source>
        <dbReference type="ARBA" id="ARBA00022553"/>
    </source>
</evidence>
<keyword evidence="9 17" id="KW-0418">Kinase</keyword>
<evidence type="ECO:0000259" key="16">
    <source>
        <dbReference type="PROSITE" id="PS50885"/>
    </source>
</evidence>
<evidence type="ECO:0000256" key="7">
    <source>
        <dbReference type="ARBA" id="ARBA00022692"/>
    </source>
</evidence>
<keyword evidence="4" id="KW-1003">Cell membrane</keyword>
<dbReference type="InterPro" id="IPR036097">
    <property type="entry name" value="HisK_dim/P_sf"/>
</dbReference>
<keyword evidence="8" id="KW-0547">Nucleotide-binding</keyword>
<feature type="domain" description="Histidine kinase" evidence="15">
    <location>
        <begin position="256"/>
        <end position="469"/>
    </location>
</feature>
<dbReference type="RefSeq" id="WP_249377277.1">
    <property type="nucleotide sequence ID" value="NZ_SNUZ01000015.1"/>
</dbReference>
<accession>A0ABT0NLC9</accession>
<keyword evidence="6" id="KW-0808">Transferase</keyword>
<dbReference type="Gene3D" id="3.30.565.10">
    <property type="entry name" value="Histidine kinase-like ATPase, C-terminal domain"/>
    <property type="match status" value="1"/>
</dbReference>
<evidence type="ECO:0000313" key="17">
    <source>
        <dbReference type="EMBL" id="MCL3788433.1"/>
    </source>
</evidence>
<dbReference type="InterPro" id="IPR005467">
    <property type="entry name" value="His_kinase_dom"/>
</dbReference>
<dbReference type="SMART" id="SM00304">
    <property type="entry name" value="HAMP"/>
    <property type="match status" value="1"/>
</dbReference>
<evidence type="ECO:0000313" key="18">
    <source>
        <dbReference type="Proteomes" id="UP001056693"/>
    </source>
</evidence>
<evidence type="ECO:0000256" key="14">
    <source>
        <dbReference type="SAM" id="Phobius"/>
    </source>
</evidence>
<comment type="subcellular location">
    <subcellularLocation>
        <location evidence="2">Cell membrane</location>
        <topology evidence="2">Multi-pass membrane protein</topology>
    </subcellularLocation>
</comment>
<dbReference type="Gene3D" id="6.10.340.10">
    <property type="match status" value="1"/>
</dbReference>
<dbReference type="InterPro" id="IPR036890">
    <property type="entry name" value="HATPase_C_sf"/>
</dbReference>
<evidence type="ECO:0000256" key="11">
    <source>
        <dbReference type="ARBA" id="ARBA00022989"/>
    </source>
</evidence>
<evidence type="ECO:0000256" key="6">
    <source>
        <dbReference type="ARBA" id="ARBA00022679"/>
    </source>
</evidence>
<dbReference type="InterPro" id="IPR050398">
    <property type="entry name" value="HssS/ArlS-like"/>
</dbReference>